<dbReference type="SUPFAM" id="SSF47413">
    <property type="entry name" value="lambda repressor-like DNA-binding domains"/>
    <property type="match status" value="1"/>
</dbReference>
<feature type="domain" description="HigA2-like helix-turn-helix" evidence="1">
    <location>
        <begin position="15"/>
        <end position="81"/>
    </location>
</feature>
<evidence type="ECO:0000313" key="2">
    <source>
        <dbReference type="EMBL" id="ASI47575.1"/>
    </source>
</evidence>
<dbReference type="Proteomes" id="UP000259762">
    <property type="component" value="Chromosome"/>
</dbReference>
<dbReference type="Pfam" id="PF13744">
    <property type="entry name" value="HTH_37"/>
    <property type="match status" value="1"/>
</dbReference>
<keyword evidence="3" id="KW-1185">Reference proteome</keyword>
<evidence type="ECO:0000259" key="1">
    <source>
        <dbReference type="Pfam" id="PF13744"/>
    </source>
</evidence>
<dbReference type="InterPro" id="IPR001387">
    <property type="entry name" value="Cro/C1-type_HTH"/>
</dbReference>
<reference evidence="3" key="1">
    <citation type="submission" date="2018-06" db="EMBL/GenBank/DDBJ databases">
        <title>The Anaplasma ovis genome reveals a high proportion of pseudogenes.</title>
        <authorList>
            <person name="Liu Z."/>
            <person name="Peasley A.M."/>
            <person name="Yang J."/>
            <person name="Li Y."/>
            <person name="Guan G."/>
            <person name="Luo J."/>
            <person name="Yin H."/>
            <person name="Brayton K.A."/>
        </authorList>
    </citation>
    <scope>NUCLEOTIDE SEQUENCE [LARGE SCALE GENOMIC DNA]</scope>
    <source>
        <strain evidence="3">Haibei</strain>
    </source>
</reference>
<name>A0A2Z2L7Y8_9RICK</name>
<dbReference type="CDD" id="cd00093">
    <property type="entry name" value="HTH_XRE"/>
    <property type="match status" value="1"/>
</dbReference>
<reference evidence="2 3" key="2">
    <citation type="journal article" date="2019" name="BMC Genomics">
        <title>The Anaplasma ovis genome reveals a high proportion of pseudogenes.</title>
        <authorList>
            <person name="Liu Z."/>
            <person name="Peasley A.M."/>
            <person name="Yang J."/>
            <person name="Li Y."/>
            <person name="Guan G."/>
            <person name="Luo J."/>
            <person name="Yin H."/>
            <person name="Brayton K.A."/>
        </authorList>
    </citation>
    <scope>NUCLEOTIDE SEQUENCE [LARGE SCALE GENOMIC DNA]</scope>
    <source>
        <strain evidence="2 3">Haibei</strain>
    </source>
</reference>
<dbReference type="GO" id="GO:0003677">
    <property type="term" value="F:DNA binding"/>
    <property type="evidence" value="ECO:0007669"/>
    <property type="project" value="InterPro"/>
</dbReference>
<sequence length="111" mass="12336">MESSMTEKHAHSGQKIKPQILGIIKEIIHKSQWNQIAAAKVLGVDQPKVSQIINGKAAGFSLERLLVFLLRLHCKIELSVSMRKTGLSNMEEQAADNLDAINLIVLSKDDY</sequence>
<evidence type="ECO:0000313" key="3">
    <source>
        <dbReference type="Proteomes" id="UP000259762"/>
    </source>
</evidence>
<dbReference type="AlphaFoldDB" id="A0A2Z2L7Y8"/>
<dbReference type="InterPro" id="IPR039554">
    <property type="entry name" value="HigA2-like_HTH"/>
</dbReference>
<proteinExistence type="predicted"/>
<dbReference type="EMBL" id="CP015994">
    <property type="protein sequence ID" value="ASI47575.1"/>
    <property type="molecule type" value="Genomic_DNA"/>
</dbReference>
<dbReference type="KEGG" id="aoh:AOV_01495"/>
<protein>
    <recommendedName>
        <fullName evidence="1">HigA2-like helix-turn-helix domain-containing protein</fullName>
    </recommendedName>
</protein>
<accession>A0A2Z2L7Y8</accession>
<dbReference type="InterPro" id="IPR010982">
    <property type="entry name" value="Lambda_DNA-bd_dom_sf"/>
</dbReference>
<gene>
    <name evidence="2" type="ORF">AOV_01495</name>
</gene>
<organism evidence="2 3">
    <name type="scientific">Anaplasma ovis str. Haibei</name>
    <dbReference type="NCBI Taxonomy" id="1248439"/>
    <lineage>
        <taxon>Bacteria</taxon>
        <taxon>Pseudomonadati</taxon>
        <taxon>Pseudomonadota</taxon>
        <taxon>Alphaproteobacteria</taxon>
        <taxon>Rickettsiales</taxon>
        <taxon>Anaplasmataceae</taxon>
        <taxon>Anaplasma</taxon>
    </lineage>
</organism>
<dbReference type="Gene3D" id="1.10.260.40">
    <property type="entry name" value="lambda repressor-like DNA-binding domains"/>
    <property type="match status" value="1"/>
</dbReference>